<sequence>MDLLCGFYLMDILILLSELALGGALPRTAPPLEPGVPFLFMWNAPTELCESRFAIELDLSYFQLVSSTLKTATNQSISIFYTDRFGLFPYVDEETETFYDEGLPQLIDFKEHRELAEDDILHYIPGSLPGLAVLDFEEWRPQWIRNWGSKDVYREKSIEIIMQKNASLTYDAAEDIAIRVFERAAKRYFLKSLQLGKRLRPERRWGYYLYPDCYNYHYNRDMVHFTGECPALEKQRNNNLHWLWEECTALFPSIYLELVLRESHQARLYVRHRIQEAVRVSVLSNPNYSTPIYAYIRPVFKDSDINYLSEYDLVNTIGEAAALGAAGVVSWGDMDITDTEETCIAARRHLEKVMNPYIVNVTAATALCSRALCRESGRCVRKRWDSDAYLHLDPRHYRIAMDRDGQWFVKGELSQDDIDWFARRFDCLCYSGEPCQSPLVLNAMTNFVHDNTTAAGSSSHLQMLSVVLVLTCALLSLHHSCL</sequence>
<evidence type="ECO:0000256" key="6">
    <source>
        <dbReference type="PIRNR" id="PIRNR038193"/>
    </source>
</evidence>
<dbReference type="GO" id="GO:0004415">
    <property type="term" value="F:hyalurononglucosaminidase activity"/>
    <property type="evidence" value="ECO:0007669"/>
    <property type="project" value="UniProtKB-UniRule"/>
</dbReference>
<feature type="disulfide bond" evidence="9">
    <location>
        <begin position="429"/>
        <end position="435"/>
    </location>
</feature>
<dbReference type="PANTHER" id="PTHR11769">
    <property type="entry name" value="HYALURONIDASE"/>
    <property type="match status" value="1"/>
</dbReference>
<gene>
    <name evidence="13" type="primary">LOC105896033</name>
</gene>
<name>A0A6P8F2Q7_CLUHA</name>
<feature type="signal peptide" evidence="11">
    <location>
        <begin position="1"/>
        <end position="24"/>
    </location>
</feature>
<feature type="disulfide bond" evidence="9">
    <location>
        <begin position="368"/>
        <end position="379"/>
    </location>
</feature>
<feature type="active site" description="Proton donor" evidence="7">
    <location>
        <position position="137"/>
    </location>
</feature>
<evidence type="ECO:0000256" key="10">
    <source>
        <dbReference type="RuleBase" id="RU610713"/>
    </source>
</evidence>
<organism evidence="12 13">
    <name type="scientific">Clupea harengus</name>
    <name type="common">Atlantic herring</name>
    <dbReference type="NCBI Taxonomy" id="7950"/>
    <lineage>
        <taxon>Eukaryota</taxon>
        <taxon>Metazoa</taxon>
        <taxon>Chordata</taxon>
        <taxon>Craniata</taxon>
        <taxon>Vertebrata</taxon>
        <taxon>Euteleostomi</taxon>
        <taxon>Actinopterygii</taxon>
        <taxon>Neopterygii</taxon>
        <taxon>Teleostei</taxon>
        <taxon>Clupei</taxon>
        <taxon>Clupeiformes</taxon>
        <taxon>Clupeoidei</taxon>
        <taxon>Clupeidae</taxon>
        <taxon>Clupea</taxon>
    </lineage>
</organism>
<dbReference type="PRINTS" id="PR00848">
    <property type="entry name" value="SPERMPH20"/>
</dbReference>
<dbReference type="FunFam" id="3.20.20.70:FF:000065">
    <property type="entry name" value="Hyaluronidase"/>
    <property type="match status" value="1"/>
</dbReference>
<feature type="disulfide bond" evidence="9">
    <location>
        <begin position="373"/>
        <end position="427"/>
    </location>
</feature>
<dbReference type="GeneID" id="105896033"/>
<dbReference type="AlphaFoldDB" id="A0A6P8F2Q7"/>
<evidence type="ECO:0000256" key="4">
    <source>
        <dbReference type="ARBA" id="ARBA00023157"/>
    </source>
</evidence>
<evidence type="ECO:0000256" key="5">
    <source>
        <dbReference type="ARBA" id="ARBA00023295"/>
    </source>
</evidence>
<feature type="chain" id="PRO_5027833772" description="Hyaluronidase" evidence="11">
    <location>
        <begin position="25"/>
        <end position="482"/>
    </location>
</feature>
<dbReference type="Gene3D" id="3.20.20.70">
    <property type="entry name" value="Aldolase class I"/>
    <property type="match status" value="1"/>
</dbReference>
<keyword evidence="11" id="KW-0732">Signal</keyword>
<dbReference type="InterPro" id="IPR013785">
    <property type="entry name" value="Aldolase_TIM"/>
</dbReference>
<evidence type="ECO:0000256" key="9">
    <source>
        <dbReference type="PIRSR" id="PIRSR038193-3"/>
    </source>
</evidence>
<dbReference type="KEGG" id="char:105896033"/>
<dbReference type="PIRSF" id="PIRSF038193">
    <property type="entry name" value="Hyaluronidase"/>
    <property type="match status" value="1"/>
</dbReference>
<evidence type="ECO:0000256" key="2">
    <source>
        <dbReference type="ARBA" id="ARBA00008871"/>
    </source>
</evidence>
<dbReference type="PRINTS" id="PR00846">
    <property type="entry name" value="GLHYDRLASE56"/>
</dbReference>
<feature type="glycosylation site" description="N-linked (GlcNAc...) asparagine" evidence="8">
    <location>
        <position position="360"/>
    </location>
</feature>
<reference evidence="13" key="1">
    <citation type="submission" date="2025-08" db="UniProtKB">
        <authorList>
            <consortium name="RefSeq"/>
        </authorList>
    </citation>
    <scope>IDENTIFICATION</scope>
</reference>
<evidence type="ECO:0000256" key="1">
    <source>
        <dbReference type="ARBA" id="ARBA00000251"/>
    </source>
</evidence>
<evidence type="ECO:0000313" key="13">
    <source>
        <dbReference type="RefSeq" id="XP_031418451.1"/>
    </source>
</evidence>
<comment type="similarity">
    <text evidence="2 6 10">Belongs to the glycosyl hydrolase 56 family.</text>
</comment>
<feature type="disulfide bond" evidence="9">
    <location>
        <begin position="213"/>
        <end position="229"/>
    </location>
</feature>
<feature type="disulfide bond" evidence="9">
    <location>
        <begin position="49"/>
        <end position="343"/>
    </location>
</feature>
<dbReference type="PANTHER" id="PTHR11769:SF20">
    <property type="entry name" value="HYALURONIDASE PH-20"/>
    <property type="match status" value="1"/>
</dbReference>
<dbReference type="GlyCosmos" id="A0A6P8F2Q7">
    <property type="glycosylation" value="1 site, No reported glycans"/>
</dbReference>
<keyword evidence="5 10" id="KW-0326">Glycosidase</keyword>
<evidence type="ECO:0000256" key="11">
    <source>
        <dbReference type="SAM" id="SignalP"/>
    </source>
</evidence>
<keyword evidence="4 9" id="KW-1015">Disulfide bond</keyword>
<dbReference type="GO" id="GO:0005975">
    <property type="term" value="P:carbohydrate metabolic process"/>
    <property type="evidence" value="ECO:0007669"/>
    <property type="project" value="UniProtKB-UniRule"/>
</dbReference>
<dbReference type="GO" id="GO:0001669">
    <property type="term" value="C:acrosomal vesicle"/>
    <property type="evidence" value="ECO:0007669"/>
    <property type="project" value="TreeGrafter"/>
</dbReference>
<dbReference type="Pfam" id="PF01630">
    <property type="entry name" value="Glyco_hydro_56"/>
    <property type="match status" value="1"/>
</dbReference>
<protein>
    <recommendedName>
        <fullName evidence="10">Hyaluronidase</fullName>
        <ecNumber evidence="10">3.2.1.35</ecNumber>
    </recommendedName>
</protein>
<dbReference type="SUPFAM" id="SSF51445">
    <property type="entry name" value="(Trans)glycosidases"/>
    <property type="match status" value="1"/>
</dbReference>
<proteinExistence type="inferred from homology"/>
<dbReference type="GO" id="GO:0030214">
    <property type="term" value="P:hyaluronan catabolic process"/>
    <property type="evidence" value="ECO:0007669"/>
    <property type="project" value="TreeGrafter"/>
</dbReference>
<evidence type="ECO:0000256" key="8">
    <source>
        <dbReference type="PIRSR" id="PIRSR038193-2"/>
    </source>
</evidence>
<dbReference type="OrthoDB" id="5796153at2759"/>
<dbReference type="InterPro" id="IPR018155">
    <property type="entry name" value="Hyaluronidase"/>
</dbReference>
<evidence type="ECO:0000256" key="7">
    <source>
        <dbReference type="PIRSR" id="PIRSR038193-1"/>
    </source>
</evidence>
<evidence type="ECO:0000256" key="3">
    <source>
        <dbReference type="ARBA" id="ARBA00022801"/>
    </source>
</evidence>
<dbReference type="InterPro" id="IPR017853">
    <property type="entry name" value="GH"/>
</dbReference>
<keyword evidence="12" id="KW-1185">Reference proteome</keyword>
<dbReference type="RefSeq" id="XP_031418451.1">
    <property type="nucleotide sequence ID" value="XM_031562591.2"/>
</dbReference>
<comment type="catalytic activity">
    <reaction evidence="1 10">
        <text>Random hydrolysis of (1-&gt;4)-linkages between N-acetyl-beta-D-glucosamine and D-glucuronate residues in hyaluronate.</text>
        <dbReference type="EC" id="3.2.1.35"/>
    </reaction>
</comment>
<dbReference type="Proteomes" id="UP000515152">
    <property type="component" value="Chromosome 3"/>
</dbReference>
<accession>A0A6P8F2Q7</accession>
<dbReference type="EC" id="3.2.1.35" evidence="10"/>
<keyword evidence="3 10" id="KW-0378">Hydrolase</keyword>
<evidence type="ECO:0000313" key="12">
    <source>
        <dbReference type="Proteomes" id="UP000515152"/>
    </source>
</evidence>